<dbReference type="InterPro" id="IPR050121">
    <property type="entry name" value="Cytochrome_P450_monoxygenase"/>
</dbReference>
<proteinExistence type="inferred from homology"/>
<reference evidence="10 11" key="1">
    <citation type="submission" date="2018-02" db="EMBL/GenBank/DDBJ databases">
        <title>The genomes of Aspergillus section Nigri reveals drivers in fungal speciation.</title>
        <authorList>
            <consortium name="DOE Joint Genome Institute"/>
            <person name="Vesth T.C."/>
            <person name="Nybo J."/>
            <person name="Theobald S."/>
            <person name="Brandl J."/>
            <person name="Frisvad J.C."/>
            <person name="Nielsen K.F."/>
            <person name="Lyhne E.K."/>
            <person name="Kogle M.E."/>
            <person name="Kuo A."/>
            <person name="Riley R."/>
            <person name="Clum A."/>
            <person name="Nolan M."/>
            <person name="Lipzen A."/>
            <person name="Salamov A."/>
            <person name="Henrissat B."/>
            <person name="Wiebenga A."/>
            <person name="De vries R.P."/>
            <person name="Grigoriev I.V."/>
            <person name="Mortensen U.H."/>
            <person name="Andersen M.R."/>
            <person name="Baker S.E."/>
        </authorList>
    </citation>
    <scope>NUCLEOTIDE SEQUENCE [LARGE SCALE GENOMIC DNA]</scope>
    <source>
        <strain evidence="10 11">CBS 313.89</strain>
    </source>
</reference>
<keyword evidence="6 8" id="KW-0408">Iron</keyword>
<evidence type="ECO:0000256" key="9">
    <source>
        <dbReference type="RuleBase" id="RU000461"/>
    </source>
</evidence>
<dbReference type="PANTHER" id="PTHR24305:SF210">
    <property type="entry name" value="CYTOCHROME P450 MONOOXYGENASE ASQL-RELATED"/>
    <property type="match status" value="1"/>
</dbReference>
<dbReference type="EMBL" id="KZ824741">
    <property type="protein sequence ID" value="RAK70995.1"/>
    <property type="molecule type" value="Genomic_DNA"/>
</dbReference>
<dbReference type="InterPro" id="IPR017972">
    <property type="entry name" value="Cyt_P450_CS"/>
</dbReference>
<evidence type="ECO:0000313" key="10">
    <source>
        <dbReference type="EMBL" id="RAK70995.1"/>
    </source>
</evidence>
<keyword evidence="7 9" id="KW-0503">Monooxygenase</keyword>
<evidence type="ECO:0000256" key="5">
    <source>
        <dbReference type="ARBA" id="ARBA00023002"/>
    </source>
</evidence>
<accession>A0A8G1VS88</accession>
<keyword evidence="5 9" id="KW-0560">Oxidoreductase</keyword>
<feature type="binding site" description="axial binding residue" evidence="8">
    <location>
        <position position="428"/>
    </location>
    <ligand>
        <name>heme</name>
        <dbReference type="ChEBI" id="CHEBI:30413"/>
    </ligand>
    <ligandPart>
        <name>Fe</name>
        <dbReference type="ChEBI" id="CHEBI:18248"/>
    </ligandPart>
</feature>
<evidence type="ECO:0000256" key="1">
    <source>
        <dbReference type="ARBA" id="ARBA00001971"/>
    </source>
</evidence>
<dbReference type="GO" id="GO:0020037">
    <property type="term" value="F:heme binding"/>
    <property type="evidence" value="ECO:0007669"/>
    <property type="project" value="InterPro"/>
</dbReference>
<sequence>MILIALLALGILIVLQLLYNVLWHPLKAYPGPTTAAASRARITYVTITGQKSVWLQNLHQRYGPVVRVAPNELSYMKHEAVRDIYGGAHANGHLLNDDIVFAAFENDKATILTADEDTHARFRRVFAQFFARQNLTAFEPLFNKYSALLVRRLETTEQNAFDIAELFSFTVFDVMGHLLFGQSLQLLEKSGCIDWARGQPGWIRASVTAAALTEFPIVKGIYQWLLRAAIQEPRKRYFDFANKLMRQRLHKDVHDPDLVAFATSLPKADRISEEEVTLNTPILMLAGTETISCLLSSLVADLLRHHDVLQRLTAEVRATISDPSFISIADVRKLKYLDACIKEAFRRYNPVPEILPRVVGPGGTLVAGQWVPGGTRVYVSMYATSNASEYFHNADRFEPDRWLEDPHGLYAGDCRAALQPFSVGKRSCIGQDMTYYTLRLLMCSLLWHFDISSELDVDEWLSGQKAWEVWRRAPLLVRVEQRPSS</sequence>
<dbReference type="Proteomes" id="UP000249789">
    <property type="component" value="Unassembled WGS sequence"/>
</dbReference>
<dbReference type="GeneID" id="63866507"/>
<dbReference type="CDD" id="cd11058">
    <property type="entry name" value="CYP60B-like"/>
    <property type="match status" value="1"/>
</dbReference>
<comment type="similarity">
    <text evidence="2 9">Belongs to the cytochrome P450 family.</text>
</comment>
<comment type="cofactor">
    <cofactor evidence="1 8">
        <name>heme</name>
        <dbReference type="ChEBI" id="CHEBI:30413"/>
    </cofactor>
</comment>
<dbReference type="InterPro" id="IPR002401">
    <property type="entry name" value="Cyt_P450_E_grp-I"/>
</dbReference>
<dbReference type="GO" id="GO:0004497">
    <property type="term" value="F:monooxygenase activity"/>
    <property type="evidence" value="ECO:0007669"/>
    <property type="project" value="UniProtKB-KW"/>
</dbReference>
<dbReference type="InterPro" id="IPR036396">
    <property type="entry name" value="Cyt_P450_sf"/>
</dbReference>
<dbReference type="PRINTS" id="PR00463">
    <property type="entry name" value="EP450I"/>
</dbReference>
<dbReference type="AlphaFoldDB" id="A0A8G1VS88"/>
<dbReference type="PROSITE" id="PS00086">
    <property type="entry name" value="CYTOCHROME_P450"/>
    <property type="match status" value="1"/>
</dbReference>
<keyword evidence="11" id="KW-1185">Reference proteome</keyword>
<dbReference type="OrthoDB" id="1470350at2759"/>
<dbReference type="GO" id="GO:0016705">
    <property type="term" value="F:oxidoreductase activity, acting on paired donors, with incorporation or reduction of molecular oxygen"/>
    <property type="evidence" value="ECO:0007669"/>
    <property type="project" value="InterPro"/>
</dbReference>
<dbReference type="RefSeq" id="XP_040795007.1">
    <property type="nucleotide sequence ID" value="XM_040949174.1"/>
</dbReference>
<evidence type="ECO:0000256" key="6">
    <source>
        <dbReference type="ARBA" id="ARBA00023004"/>
    </source>
</evidence>
<evidence type="ECO:0000256" key="8">
    <source>
        <dbReference type="PIRSR" id="PIRSR602401-1"/>
    </source>
</evidence>
<dbReference type="VEuPathDB" id="FungiDB:BO72DRAFT_505164"/>
<dbReference type="Pfam" id="PF00067">
    <property type="entry name" value="p450"/>
    <property type="match status" value="1"/>
</dbReference>
<dbReference type="SUPFAM" id="SSF48264">
    <property type="entry name" value="Cytochrome P450"/>
    <property type="match status" value="1"/>
</dbReference>
<dbReference type="PANTHER" id="PTHR24305">
    <property type="entry name" value="CYTOCHROME P450"/>
    <property type="match status" value="1"/>
</dbReference>
<dbReference type="GO" id="GO:0005506">
    <property type="term" value="F:iron ion binding"/>
    <property type="evidence" value="ECO:0007669"/>
    <property type="project" value="InterPro"/>
</dbReference>
<dbReference type="InterPro" id="IPR001128">
    <property type="entry name" value="Cyt_P450"/>
</dbReference>
<gene>
    <name evidence="10" type="ORF">BO72DRAFT_505164</name>
</gene>
<name>A0A8G1VS88_9EURO</name>
<dbReference type="Gene3D" id="1.10.630.10">
    <property type="entry name" value="Cytochrome P450"/>
    <property type="match status" value="1"/>
</dbReference>
<evidence type="ECO:0000256" key="7">
    <source>
        <dbReference type="ARBA" id="ARBA00023033"/>
    </source>
</evidence>
<evidence type="ECO:0000256" key="4">
    <source>
        <dbReference type="ARBA" id="ARBA00022723"/>
    </source>
</evidence>
<organism evidence="10 11">
    <name type="scientific">Aspergillus fijiensis CBS 313.89</name>
    <dbReference type="NCBI Taxonomy" id="1448319"/>
    <lineage>
        <taxon>Eukaryota</taxon>
        <taxon>Fungi</taxon>
        <taxon>Dikarya</taxon>
        <taxon>Ascomycota</taxon>
        <taxon>Pezizomycotina</taxon>
        <taxon>Eurotiomycetes</taxon>
        <taxon>Eurotiomycetidae</taxon>
        <taxon>Eurotiales</taxon>
        <taxon>Aspergillaceae</taxon>
        <taxon>Aspergillus</taxon>
    </lineage>
</organism>
<keyword evidence="3 8" id="KW-0349">Heme</keyword>
<dbReference type="PRINTS" id="PR00385">
    <property type="entry name" value="P450"/>
</dbReference>
<evidence type="ECO:0000313" key="11">
    <source>
        <dbReference type="Proteomes" id="UP000249789"/>
    </source>
</evidence>
<protein>
    <submittedName>
        <fullName evidence="10">Cytochrome P450</fullName>
    </submittedName>
</protein>
<evidence type="ECO:0000256" key="3">
    <source>
        <dbReference type="ARBA" id="ARBA00022617"/>
    </source>
</evidence>
<evidence type="ECO:0000256" key="2">
    <source>
        <dbReference type="ARBA" id="ARBA00010617"/>
    </source>
</evidence>
<keyword evidence="4 8" id="KW-0479">Metal-binding</keyword>